<sequence>MQKKTRKALVTLNGSVITLTNVQSKHIYMLDESLIIKSVPFVYPILAKWR</sequence>
<proteinExistence type="predicted"/>
<name>A0A8S5TP34_9CAUD</name>
<organism evidence="1">
    <name type="scientific">Siphoviridae sp. cttqT1</name>
    <dbReference type="NCBI Taxonomy" id="2827961"/>
    <lineage>
        <taxon>Viruses</taxon>
        <taxon>Duplodnaviria</taxon>
        <taxon>Heunggongvirae</taxon>
        <taxon>Uroviricota</taxon>
        <taxon>Caudoviricetes</taxon>
    </lineage>
</organism>
<accession>A0A8S5TP34</accession>
<protein>
    <submittedName>
        <fullName evidence="1">Uncharacterized protein</fullName>
    </submittedName>
</protein>
<evidence type="ECO:0000313" key="1">
    <source>
        <dbReference type="EMBL" id="DAF64879.1"/>
    </source>
</evidence>
<reference evidence="1" key="1">
    <citation type="journal article" date="2021" name="Proc. Natl. Acad. Sci. U.S.A.">
        <title>A Catalog of Tens of Thousands of Viruses from Human Metagenomes Reveals Hidden Associations with Chronic Diseases.</title>
        <authorList>
            <person name="Tisza M.J."/>
            <person name="Buck C.B."/>
        </authorList>
    </citation>
    <scope>NUCLEOTIDE SEQUENCE</scope>
    <source>
        <strain evidence="1">CttqT1</strain>
    </source>
</reference>
<dbReference type="EMBL" id="BK032869">
    <property type="protein sequence ID" value="DAF64879.1"/>
    <property type="molecule type" value="Genomic_DNA"/>
</dbReference>